<dbReference type="Proteomes" id="UP000784294">
    <property type="component" value="Unassembled WGS sequence"/>
</dbReference>
<evidence type="ECO:0000313" key="2">
    <source>
        <dbReference type="Proteomes" id="UP000784294"/>
    </source>
</evidence>
<proteinExistence type="predicted"/>
<reference evidence="1" key="1">
    <citation type="submission" date="2018-11" db="EMBL/GenBank/DDBJ databases">
        <authorList>
            <consortium name="Pathogen Informatics"/>
        </authorList>
    </citation>
    <scope>NUCLEOTIDE SEQUENCE</scope>
</reference>
<accession>A0A448XFU8</accession>
<name>A0A448XFU8_9PLAT</name>
<organism evidence="1 2">
    <name type="scientific">Protopolystoma xenopodis</name>
    <dbReference type="NCBI Taxonomy" id="117903"/>
    <lineage>
        <taxon>Eukaryota</taxon>
        <taxon>Metazoa</taxon>
        <taxon>Spiralia</taxon>
        <taxon>Lophotrochozoa</taxon>
        <taxon>Platyhelminthes</taxon>
        <taxon>Monogenea</taxon>
        <taxon>Polyopisthocotylea</taxon>
        <taxon>Polystomatidea</taxon>
        <taxon>Polystomatidae</taxon>
        <taxon>Protopolystoma</taxon>
    </lineage>
</organism>
<keyword evidence="2" id="KW-1185">Reference proteome</keyword>
<comment type="caution">
    <text evidence="1">The sequence shown here is derived from an EMBL/GenBank/DDBJ whole genome shotgun (WGS) entry which is preliminary data.</text>
</comment>
<sequence length="121" mass="13295">MNVIPNVSSHFVCIGANRRQFGAKTLTTLPEAGGILSEQTCCQPRQPKATSLGTCSSSIRQSVIPSWSATSAVDKNHRLSPIWVSRFIRCFDSLLEKNSLDNVLTTTSQGLWMSYTLGYRA</sequence>
<dbReference type="AlphaFoldDB" id="A0A448XFU8"/>
<evidence type="ECO:0000313" key="1">
    <source>
        <dbReference type="EMBL" id="VEL35636.1"/>
    </source>
</evidence>
<protein>
    <submittedName>
        <fullName evidence="1">Uncharacterized protein</fullName>
    </submittedName>
</protein>
<gene>
    <name evidence="1" type="ORF">PXEA_LOCUS29076</name>
</gene>
<dbReference type="EMBL" id="CAAALY010250298">
    <property type="protein sequence ID" value="VEL35636.1"/>
    <property type="molecule type" value="Genomic_DNA"/>
</dbReference>